<accession>A0A5E4YU94</accession>
<dbReference type="EMBL" id="CABPSM010000020">
    <property type="protein sequence ID" value="VVE51955.1"/>
    <property type="molecule type" value="Genomic_DNA"/>
</dbReference>
<name>A0A5E4YU94_9BURK</name>
<evidence type="ECO:0000313" key="2">
    <source>
        <dbReference type="Proteomes" id="UP000343317"/>
    </source>
</evidence>
<evidence type="ECO:0000313" key="1">
    <source>
        <dbReference type="EMBL" id="VVE51955.1"/>
    </source>
</evidence>
<sequence>MSADGMRLPLTLMKSGTLQFPGSPTVLDQTTFLAFRFLLLSIEEIALKHRLCNYEQLVKLNKDRETGMSHTEFAHLYPSHTWRALQTQACEVDAKRPTKRALLRQQLIRYMNQNAGVTIAQAAGDLSCSLARIRRLIRAFHRDKTIYIAGFRRAAPVYACGPGPDMTRQEWAEQKLRADRDAQAKGGVTDGPNIVFTRAAEQPCAVVRDPLMAAFYGSI</sequence>
<keyword evidence="2" id="KW-1185">Reference proteome</keyword>
<proteinExistence type="predicted"/>
<protein>
    <submittedName>
        <fullName evidence="1">Uncharacterized protein</fullName>
    </submittedName>
</protein>
<organism evidence="1 2">
    <name type="scientific">Pandoraea horticolens</name>
    <dbReference type="NCBI Taxonomy" id="2508298"/>
    <lineage>
        <taxon>Bacteria</taxon>
        <taxon>Pseudomonadati</taxon>
        <taxon>Pseudomonadota</taxon>
        <taxon>Betaproteobacteria</taxon>
        <taxon>Burkholderiales</taxon>
        <taxon>Burkholderiaceae</taxon>
        <taxon>Pandoraea</taxon>
    </lineage>
</organism>
<reference evidence="1 2" key="1">
    <citation type="submission" date="2019-08" db="EMBL/GenBank/DDBJ databases">
        <authorList>
            <person name="Peeters C."/>
        </authorList>
    </citation>
    <scope>NUCLEOTIDE SEQUENCE [LARGE SCALE GENOMIC DNA]</scope>
    <source>
        <strain evidence="1 2">LMG 31112</strain>
    </source>
</reference>
<dbReference type="Proteomes" id="UP000343317">
    <property type="component" value="Unassembled WGS sequence"/>
</dbReference>
<gene>
    <name evidence="1" type="ORF">PHO31112_04751</name>
</gene>
<dbReference type="AlphaFoldDB" id="A0A5E4YU94"/>